<feature type="compositionally biased region" description="Basic and acidic residues" evidence="1">
    <location>
        <begin position="537"/>
        <end position="555"/>
    </location>
</feature>
<feature type="compositionally biased region" description="Basic and acidic residues" evidence="1">
    <location>
        <begin position="109"/>
        <end position="128"/>
    </location>
</feature>
<dbReference type="InParanoid" id="A0A6I9QSK9"/>
<dbReference type="AlphaFoldDB" id="A0A6I9QSK9"/>
<feature type="compositionally biased region" description="Polar residues" evidence="1">
    <location>
        <begin position="602"/>
        <end position="619"/>
    </location>
</feature>
<evidence type="ECO:0000256" key="1">
    <source>
        <dbReference type="SAM" id="MobiDB-lite"/>
    </source>
</evidence>
<proteinExistence type="predicted"/>
<feature type="compositionally biased region" description="Basic and acidic residues" evidence="1">
    <location>
        <begin position="15"/>
        <end position="39"/>
    </location>
</feature>
<sequence length="1156" mass="129543">MPRSSRHRSHRSHKHRDERDRSDSEEDGNSRERQPREEEPAATALARVSRDLEPERRKSTNSPQGKDLIGASNGDIVAITREHGRKRKERTEDVAVADRWNGAEEDVLVADKRSKGEEFGPVDLDKSSKSKLSASDSKSRSSRRCEGSSERNEESGGKVDSAKRRSDRDSSRRESDSQYKETRDRDRERASDRDKKTQDSKHARPDDVSRKYSTKTASPEEERAAKKNIENSEWQVQHEMHNPDFEKELEKRVRRWRDDSEDKDKWLGDGRDSDDRSDTRLYSRDDHTKYRSFKDERHEDGKYRDKYRDDVHKDQKHWDDKRRDERSSRDRTGDRTDSKHNRDENKSSESHYKKHKLQDSDHDGSPCFDDRGTKLKDSRGRKRFSEGHEDHGDSKARGAKELCEDGGKVLSSTSKIYSHTNRSRTEHRHSDKVDSSPNNNRPKSSASSSAHVVKDHSRHSSKQADSAFRESPSEERIRPGAASSGDRATAVRDGQRVSESRSTDKFKPKDHIHLMEAAAYSHYDRTPKSDAYTSPNKLKEKSPSTGERRFPDRTSARCSLDAEVGRKHSSSKDGDRERELPLERPILDDRSQMEFRNREPTPGSSSSNRAGHFSGSSPNHLPPPPPVRLGIDSPSVLGLYEGDNRVQVSDRKSYNRQRRSSDVSLGRGHGNAWKSGPAWPSHLANGFMPLQHGPPPAGFHPAMQQFPGPPLFGVRPPMDLSHTGISYHIQEASDRFTGHGRPFGWHNTVGESCPPHLQVWDGSNSIFGDESHIYGRPEWDQNRHAVGSRGWEMNADMWKGQNSNINMDFPVLQKELEPSTRVLADDTWIGQPGQRSYGEGVRSERLSSEGIDAKRLSDTLSSKNAAGSPPKTVQKRIASETPDNNNANFCAKYLSRIDISLDLADSELYKNCMSLLGKLDMTDACDKSKHEHSQNNKEDIKVRRQGASHILNSLFPARRDAIFQRAMSLYKKQNEGLHVTFPASPAVCPEERKDSQQASDQGGALEVGEQISSENMASANEGKDSTVDADVFNSISNMVEAKSTATNADVANSASVVEEAKNTTATDAVGANSASKMEEVKNTITDARGASFAGDVEAAKSIITDACDLPGDAKEQQSDFVSDAAVFANGSQACEVLKAECRVNLSRIHDSPESTH</sequence>
<dbReference type="OrthoDB" id="1938945at2759"/>
<dbReference type="PANTHER" id="PTHR34837:SF1">
    <property type="entry name" value="LOW PROTEIN: ZINC FINGER CCCH DOMAIN PROTEIN"/>
    <property type="match status" value="1"/>
</dbReference>
<feature type="region of interest" description="Disordered" evidence="1">
    <location>
        <begin position="1"/>
        <end position="672"/>
    </location>
</feature>
<evidence type="ECO:0000313" key="2">
    <source>
        <dbReference type="Proteomes" id="UP000504607"/>
    </source>
</evidence>
<reference evidence="3" key="1">
    <citation type="submission" date="2025-08" db="UniProtKB">
        <authorList>
            <consortium name="RefSeq"/>
        </authorList>
    </citation>
    <scope>IDENTIFICATION</scope>
</reference>
<feature type="region of interest" description="Disordered" evidence="1">
    <location>
        <begin position="833"/>
        <end position="875"/>
    </location>
</feature>
<feature type="compositionally biased region" description="Basic and acidic residues" evidence="1">
    <location>
        <begin position="489"/>
        <end position="514"/>
    </location>
</feature>
<feature type="compositionally biased region" description="Basic and acidic residues" evidence="1">
    <location>
        <begin position="467"/>
        <end position="478"/>
    </location>
</feature>
<protein>
    <submittedName>
        <fullName evidence="3">Uncharacterized protein LOC105039156</fullName>
    </submittedName>
</protein>
<organism evidence="2 3">
    <name type="scientific">Elaeis guineensis var. tenera</name>
    <name type="common">Oil palm</name>
    <dbReference type="NCBI Taxonomy" id="51953"/>
    <lineage>
        <taxon>Eukaryota</taxon>
        <taxon>Viridiplantae</taxon>
        <taxon>Streptophyta</taxon>
        <taxon>Embryophyta</taxon>
        <taxon>Tracheophyta</taxon>
        <taxon>Spermatophyta</taxon>
        <taxon>Magnoliopsida</taxon>
        <taxon>Liliopsida</taxon>
        <taxon>Arecaceae</taxon>
        <taxon>Arecoideae</taxon>
        <taxon>Cocoseae</taxon>
        <taxon>Elaeidinae</taxon>
        <taxon>Elaeis</taxon>
    </lineage>
</organism>
<dbReference type="Proteomes" id="UP000504607">
    <property type="component" value="Chromosome 1"/>
</dbReference>
<feature type="compositionally biased region" description="Basic and acidic residues" evidence="1">
    <location>
        <begin position="841"/>
        <end position="857"/>
    </location>
</feature>
<keyword evidence="2" id="KW-1185">Reference proteome</keyword>
<dbReference type="PANTHER" id="PTHR34837">
    <property type="entry name" value="OS05G0595500 PROTEIN"/>
    <property type="match status" value="1"/>
</dbReference>
<feature type="compositionally biased region" description="Basic and acidic residues" evidence="1">
    <location>
        <begin position="218"/>
        <end position="407"/>
    </location>
</feature>
<accession>A0A6I9QSK9</accession>
<gene>
    <name evidence="3" type="primary">LOC105039156</name>
</gene>
<feature type="compositionally biased region" description="Polar residues" evidence="1">
    <location>
        <begin position="410"/>
        <end position="420"/>
    </location>
</feature>
<dbReference type="KEGG" id="egu:105039156"/>
<dbReference type="GeneID" id="105039156"/>
<name>A0A6I9QSK9_ELAGV</name>
<dbReference type="RefSeq" id="XP_010913500.1">
    <property type="nucleotide sequence ID" value="XM_010915198.3"/>
</dbReference>
<feature type="compositionally biased region" description="Basic and acidic residues" evidence="1">
    <location>
        <begin position="137"/>
        <end position="210"/>
    </location>
</feature>
<feature type="compositionally biased region" description="Low complexity" evidence="1">
    <location>
        <begin position="435"/>
        <end position="451"/>
    </location>
</feature>
<dbReference type="FunCoup" id="A0A6I9QSK9">
    <property type="interactions" value="80"/>
</dbReference>
<evidence type="ECO:0000313" key="3">
    <source>
        <dbReference type="RefSeq" id="XP_010913500.1"/>
    </source>
</evidence>
<feature type="compositionally biased region" description="Basic residues" evidence="1">
    <location>
        <begin position="1"/>
        <end position="14"/>
    </location>
</feature>
<feature type="compositionally biased region" description="Basic and acidic residues" evidence="1">
    <location>
        <begin position="642"/>
        <end position="653"/>
    </location>
</feature>
<feature type="compositionally biased region" description="Basic and acidic residues" evidence="1">
    <location>
        <begin position="563"/>
        <end position="599"/>
    </location>
</feature>
<feature type="compositionally biased region" description="Basic and acidic residues" evidence="1">
    <location>
        <begin position="48"/>
        <end position="58"/>
    </location>
</feature>